<keyword evidence="2 7" id="KW-0808">Transferase</keyword>
<keyword evidence="12" id="KW-1185">Reference proteome</keyword>
<dbReference type="Proteomes" id="UP001589619">
    <property type="component" value="Unassembled WGS sequence"/>
</dbReference>
<evidence type="ECO:0000256" key="7">
    <source>
        <dbReference type="PIRNR" id="PIRNR000535"/>
    </source>
</evidence>
<keyword evidence="7" id="KW-0423">Lactose metabolism</keyword>
<protein>
    <recommendedName>
        <fullName evidence="7">Tagatose-6-phosphate kinase</fullName>
        <ecNumber evidence="7">2.7.1.144</ecNumber>
    </recommendedName>
</protein>
<sequence>MAWITTVTLNAAIDKTYVMDAFPLGKVSRVAEMISVPGGKGINVARVAGQLGSQVRATGFVGGSNGDYIVKELTKTGLANDFVKVDGESRLCLNMIDKTAGTSTELLEPGPVVREEHLEAIREKVRQLAADSSIVALSGSLPKGAPAALYAELIHIARSAGATVLLDTSGDALVEGVKAKPFLIKPNEDEVGKLIGRKPERESDLYAGVLQLLEQGVGCVAVTLGAEGALAGYAGTLYRIRAPRIEAVNPVGSGDSFVAGMAAALAAGEPVLRALCLATACGTANALNPQAGDVRTEDVQRLLAEVAVETIV</sequence>
<comment type="similarity">
    <text evidence="7">Belongs to the carbohydrate kinase PfkB family. LacC subfamily.</text>
</comment>
<evidence type="ECO:0000256" key="8">
    <source>
        <dbReference type="RuleBase" id="RU003704"/>
    </source>
</evidence>
<feature type="domain" description="Carbohydrate kinase PfkB" evidence="10">
    <location>
        <begin position="9"/>
        <end position="292"/>
    </location>
</feature>
<dbReference type="PANTHER" id="PTHR46566:SF2">
    <property type="entry name" value="ATP-DEPENDENT 6-PHOSPHOFRUCTOKINASE ISOZYME 2"/>
    <property type="match status" value="1"/>
</dbReference>
<dbReference type="InterPro" id="IPR029056">
    <property type="entry name" value="Ribokinase-like"/>
</dbReference>
<comment type="catalytic activity">
    <reaction evidence="7">
        <text>D-tagatofuranose 6-phosphate + ATP = D-tagatofuranose 1,6-bisphosphate + ADP + H(+)</text>
        <dbReference type="Rhea" id="RHEA:12420"/>
        <dbReference type="ChEBI" id="CHEBI:15378"/>
        <dbReference type="ChEBI" id="CHEBI:30616"/>
        <dbReference type="ChEBI" id="CHEBI:58694"/>
        <dbReference type="ChEBI" id="CHEBI:58695"/>
        <dbReference type="ChEBI" id="CHEBI:456216"/>
        <dbReference type="EC" id="2.7.1.144"/>
    </reaction>
</comment>
<dbReference type="GO" id="GO:0008662">
    <property type="term" value="F:1-phosphofructokinase activity"/>
    <property type="evidence" value="ECO:0007669"/>
    <property type="project" value="UniProtKB-EC"/>
</dbReference>
<dbReference type="Gene3D" id="3.40.1190.20">
    <property type="match status" value="1"/>
</dbReference>
<evidence type="ECO:0000256" key="5">
    <source>
        <dbReference type="ARBA" id="ARBA00022840"/>
    </source>
</evidence>
<comment type="caution">
    <text evidence="11">The sequence shown here is derived from an EMBL/GenBank/DDBJ whole genome shotgun (WGS) entry which is preliminary data.</text>
</comment>
<reference evidence="11 12" key="1">
    <citation type="submission" date="2024-09" db="EMBL/GenBank/DDBJ databases">
        <authorList>
            <person name="Sun Q."/>
            <person name="Mori K."/>
        </authorList>
    </citation>
    <scope>NUCLEOTIDE SEQUENCE [LARGE SCALE GENOMIC DNA]</scope>
    <source>
        <strain evidence="11 12">JCM 12520</strain>
    </source>
</reference>
<dbReference type="PROSITE" id="PS00584">
    <property type="entry name" value="PFKB_KINASES_2"/>
    <property type="match status" value="1"/>
</dbReference>
<accession>A0ABV5VYB3</accession>
<gene>
    <name evidence="11" type="primary">pfkB</name>
    <name evidence="11" type="ORF">ACFFNY_15460</name>
</gene>
<evidence type="ECO:0000256" key="4">
    <source>
        <dbReference type="ARBA" id="ARBA00022777"/>
    </source>
</evidence>
<evidence type="ECO:0000313" key="12">
    <source>
        <dbReference type="Proteomes" id="UP001589619"/>
    </source>
</evidence>
<evidence type="ECO:0000256" key="3">
    <source>
        <dbReference type="ARBA" id="ARBA00022741"/>
    </source>
</evidence>
<proteinExistence type="inferred from homology"/>
<evidence type="ECO:0000259" key="10">
    <source>
        <dbReference type="Pfam" id="PF00294"/>
    </source>
</evidence>
<comment type="function">
    <text evidence="9">Catalyzes the ATP-dependent phosphorylation of fructose-l-phosphate to fructose-l,6-bisphosphate.</text>
</comment>
<comment type="pathway">
    <text evidence="7">Carbohydrate metabolism; D-tagatose 6-phosphate degradation; D-glyceraldehyde 3-phosphate and glycerone phosphate from D-tagatose 6-phosphate: step 1/2.</text>
</comment>
<evidence type="ECO:0000256" key="1">
    <source>
        <dbReference type="ARBA" id="ARBA00005380"/>
    </source>
</evidence>
<dbReference type="Pfam" id="PF00294">
    <property type="entry name" value="PfkB"/>
    <property type="match status" value="1"/>
</dbReference>
<dbReference type="PIRSF" id="PIRSF000535">
    <property type="entry name" value="1PFK/6PFK/LacC"/>
    <property type="match status" value="1"/>
</dbReference>
<dbReference type="PANTHER" id="PTHR46566">
    <property type="entry name" value="1-PHOSPHOFRUCTOKINASE-RELATED"/>
    <property type="match status" value="1"/>
</dbReference>
<comment type="similarity">
    <text evidence="1">Belongs to the carbohydrate kinase pfkB family.</text>
</comment>
<dbReference type="InterPro" id="IPR002173">
    <property type="entry name" value="Carboh/pur_kinase_PfkB_CS"/>
</dbReference>
<comment type="catalytic activity">
    <reaction evidence="6 9">
        <text>beta-D-fructose 1-phosphate + ATP = beta-D-fructose 1,6-bisphosphate + ADP + H(+)</text>
        <dbReference type="Rhea" id="RHEA:14213"/>
        <dbReference type="ChEBI" id="CHEBI:15378"/>
        <dbReference type="ChEBI" id="CHEBI:30616"/>
        <dbReference type="ChEBI" id="CHEBI:32966"/>
        <dbReference type="ChEBI" id="CHEBI:138881"/>
        <dbReference type="ChEBI" id="CHEBI:456216"/>
        <dbReference type="EC" id="2.7.1.56"/>
    </reaction>
</comment>
<evidence type="ECO:0000313" key="11">
    <source>
        <dbReference type="EMBL" id="MFB9752961.1"/>
    </source>
</evidence>
<evidence type="ECO:0000256" key="2">
    <source>
        <dbReference type="ARBA" id="ARBA00022679"/>
    </source>
</evidence>
<dbReference type="RefSeq" id="WP_344902762.1">
    <property type="nucleotide sequence ID" value="NZ_BAAAYO010000001.1"/>
</dbReference>
<dbReference type="InterPro" id="IPR011611">
    <property type="entry name" value="PfkB_dom"/>
</dbReference>
<dbReference type="EMBL" id="JBHMAG010000012">
    <property type="protein sequence ID" value="MFB9752961.1"/>
    <property type="molecule type" value="Genomic_DNA"/>
</dbReference>
<evidence type="ECO:0000256" key="6">
    <source>
        <dbReference type="ARBA" id="ARBA00047745"/>
    </source>
</evidence>
<keyword evidence="4 8" id="KW-0418">Kinase</keyword>
<dbReference type="EC" id="2.7.1.144" evidence="7"/>
<organism evidence="11 12">
    <name type="scientific">Paenibacillus hodogayensis</name>
    <dbReference type="NCBI Taxonomy" id="279208"/>
    <lineage>
        <taxon>Bacteria</taxon>
        <taxon>Bacillati</taxon>
        <taxon>Bacillota</taxon>
        <taxon>Bacilli</taxon>
        <taxon>Bacillales</taxon>
        <taxon>Paenibacillaceae</taxon>
        <taxon>Paenibacillus</taxon>
    </lineage>
</organism>
<keyword evidence="5 7" id="KW-0067">ATP-binding</keyword>
<evidence type="ECO:0000256" key="9">
    <source>
        <dbReference type="RuleBase" id="RU369061"/>
    </source>
</evidence>
<dbReference type="NCBIfam" id="TIGR03168">
    <property type="entry name" value="1-PFK"/>
    <property type="match status" value="1"/>
</dbReference>
<dbReference type="InterPro" id="IPR002139">
    <property type="entry name" value="Ribo/fructo_kinase"/>
</dbReference>
<dbReference type="PRINTS" id="PR00990">
    <property type="entry name" value="RIBOKINASE"/>
</dbReference>
<dbReference type="SUPFAM" id="SSF53613">
    <property type="entry name" value="Ribokinase-like"/>
    <property type="match status" value="1"/>
</dbReference>
<keyword evidence="3 7" id="KW-0547">Nucleotide-binding</keyword>
<dbReference type="CDD" id="cd01164">
    <property type="entry name" value="FruK_PfkB_like"/>
    <property type="match status" value="1"/>
</dbReference>
<dbReference type="InterPro" id="IPR017583">
    <property type="entry name" value="Tagatose/fructose_Pkinase"/>
</dbReference>
<dbReference type="NCBIfam" id="TIGR03828">
    <property type="entry name" value="pfkB"/>
    <property type="match status" value="1"/>
</dbReference>
<name>A0ABV5VYB3_9BACL</name>
<dbReference type="InterPro" id="IPR022463">
    <property type="entry name" value="1-PFruKinase"/>
</dbReference>